<evidence type="ECO:0000313" key="1">
    <source>
        <dbReference type="EMBL" id="CUP60939.1"/>
    </source>
</evidence>
<dbReference type="Proteomes" id="UP000095762">
    <property type="component" value="Unassembled WGS sequence"/>
</dbReference>
<dbReference type="PROSITE" id="PS51257">
    <property type="entry name" value="PROKAR_LIPOPROTEIN"/>
    <property type="match status" value="1"/>
</dbReference>
<dbReference type="EMBL" id="CZBP01000001">
    <property type="protein sequence ID" value="CUP60939.1"/>
    <property type="molecule type" value="Genomic_DNA"/>
</dbReference>
<evidence type="ECO:0000313" key="2">
    <source>
        <dbReference type="Proteomes" id="UP000095762"/>
    </source>
</evidence>
<dbReference type="RefSeq" id="WP_055059195.1">
    <property type="nucleotide sequence ID" value="NZ_CZBP01000001.1"/>
</dbReference>
<accession>A0A174PSP7</accession>
<dbReference type="GO" id="GO:0015031">
    <property type="term" value="P:protein transport"/>
    <property type="evidence" value="ECO:0007669"/>
    <property type="project" value="InterPro"/>
</dbReference>
<gene>
    <name evidence="1" type="ORF">ERS852569_00158</name>
</gene>
<sequence>MRNFFAGLFLLLGVGCLGVAGFSAYQDRVISPQVSSASSPVLFSQVSDISSYVSLPVLEGMQVEEVVEEKNYDDTEKEIVDTLLKNAGELKKVSEECTVSMDFTISQKGKFVERKKNYLVGIGNRTLDSDIEEKLIGMKPGDSADLGKVEEFLKYKNKEVYVKVNAVYNIEYPITDDYMQKNTEYSSLDDMVRGTINKDKQQNRTQRREKTMGELLDRVLEKTTFVSIPDSLIEEELKVLDKDGEKHTFKEAEQSLKKVFLIEAVNEKYKLVSAAEMEKRAKDVIESSNAEYSEYEKQRLQYLECEEDVVNFLYKTIDIVEKEESAADEDGGIDLSDAQIVE</sequence>
<dbReference type="AlphaFoldDB" id="A0A174PSP7"/>
<proteinExistence type="predicted"/>
<dbReference type="InterPro" id="IPR037041">
    <property type="entry name" value="Trigger_fac_C_sf"/>
</dbReference>
<dbReference type="SUPFAM" id="SSF54534">
    <property type="entry name" value="FKBP-like"/>
    <property type="match status" value="1"/>
</dbReference>
<organism evidence="1 2">
    <name type="scientific">Blautia obeum</name>
    <dbReference type="NCBI Taxonomy" id="40520"/>
    <lineage>
        <taxon>Bacteria</taxon>
        <taxon>Bacillati</taxon>
        <taxon>Bacillota</taxon>
        <taxon>Clostridia</taxon>
        <taxon>Lachnospirales</taxon>
        <taxon>Lachnospiraceae</taxon>
        <taxon>Blautia</taxon>
    </lineage>
</organism>
<dbReference type="GO" id="GO:0006457">
    <property type="term" value="P:protein folding"/>
    <property type="evidence" value="ECO:0007669"/>
    <property type="project" value="InterPro"/>
</dbReference>
<dbReference type="Gene3D" id="1.10.3120.10">
    <property type="entry name" value="Trigger factor, C-terminal domain"/>
    <property type="match status" value="1"/>
</dbReference>
<dbReference type="GO" id="GO:0003755">
    <property type="term" value="F:peptidyl-prolyl cis-trans isomerase activity"/>
    <property type="evidence" value="ECO:0007669"/>
    <property type="project" value="InterPro"/>
</dbReference>
<name>A0A174PSP7_9FIRM</name>
<dbReference type="InterPro" id="IPR046357">
    <property type="entry name" value="PPIase_dom_sf"/>
</dbReference>
<reference evidence="1 2" key="1">
    <citation type="submission" date="2015-09" db="EMBL/GenBank/DDBJ databases">
        <authorList>
            <consortium name="Pathogen Informatics"/>
        </authorList>
    </citation>
    <scope>NUCLEOTIDE SEQUENCE [LARGE SCALE GENOMIC DNA]</scope>
    <source>
        <strain evidence="1 2">2789STDY5834957</strain>
    </source>
</reference>
<dbReference type="SUPFAM" id="SSF109998">
    <property type="entry name" value="Triger factor/SurA peptide-binding domain-like"/>
    <property type="match status" value="1"/>
</dbReference>
<dbReference type="Gene3D" id="3.10.50.40">
    <property type="match status" value="1"/>
</dbReference>
<dbReference type="InterPro" id="IPR027304">
    <property type="entry name" value="Trigger_fact/SurA_dom_sf"/>
</dbReference>
<protein>
    <submittedName>
        <fullName evidence="1">Trigger factor</fullName>
    </submittedName>
</protein>